<reference evidence="2 3" key="1">
    <citation type="submission" date="2020-04" db="EMBL/GenBank/DDBJ databases">
        <authorList>
            <person name="Wallbank WR R."/>
            <person name="Pardo Diaz C."/>
            <person name="Kozak K."/>
            <person name="Martin S."/>
            <person name="Jiggins C."/>
            <person name="Moest M."/>
            <person name="Warren A I."/>
            <person name="Byers J.R.P. K."/>
            <person name="Montejo-Kovacevich G."/>
            <person name="Yen C E."/>
        </authorList>
    </citation>
    <scope>NUCLEOTIDE SEQUENCE [LARGE SCALE GENOMIC DNA]</scope>
</reference>
<dbReference type="OrthoDB" id="297496at2759"/>
<protein>
    <recommendedName>
        <fullName evidence="4">Ommochrome-binding protein</fullName>
    </recommendedName>
</protein>
<keyword evidence="1" id="KW-0732">Signal</keyword>
<organism evidence="2 3">
    <name type="scientific">Arctia plantaginis</name>
    <name type="common">Wood tiger moth</name>
    <name type="synonym">Phalaena plantaginis</name>
    <dbReference type="NCBI Taxonomy" id="874455"/>
    <lineage>
        <taxon>Eukaryota</taxon>
        <taxon>Metazoa</taxon>
        <taxon>Ecdysozoa</taxon>
        <taxon>Arthropoda</taxon>
        <taxon>Hexapoda</taxon>
        <taxon>Insecta</taxon>
        <taxon>Pterygota</taxon>
        <taxon>Neoptera</taxon>
        <taxon>Endopterygota</taxon>
        <taxon>Lepidoptera</taxon>
        <taxon>Glossata</taxon>
        <taxon>Ditrysia</taxon>
        <taxon>Noctuoidea</taxon>
        <taxon>Erebidae</taxon>
        <taxon>Arctiinae</taxon>
        <taxon>Arctia</taxon>
    </lineage>
</organism>
<evidence type="ECO:0000313" key="2">
    <source>
        <dbReference type="EMBL" id="CAB3245193.1"/>
    </source>
</evidence>
<feature type="chain" id="PRO_5035732472" description="Ommochrome-binding protein" evidence="1">
    <location>
        <begin position="22"/>
        <end position="273"/>
    </location>
</feature>
<feature type="signal peptide" evidence="1">
    <location>
        <begin position="1"/>
        <end position="21"/>
    </location>
</feature>
<name>A0A8S1AIQ6_ARCPL</name>
<dbReference type="EMBL" id="CADEBD010000324">
    <property type="protein sequence ID" value="CAB3245193.1"/>
    <property type="molecule type" value="Genomic_DNA"/>
</dbReference>
<sequence>MELKTNMKLLLLTALLSWSSAQKCPGIFFNYRCHEVEILKNGINNIHQLVLNENENTLYFTFEQIASPPSRGLGYFNIDDETAGVIDGVRNATGVAIDKRRNRIYVGGSDGLYFLHENKLPEKLPVQDSIQYLFYKDYVYYINNRREAYKFDYGMVVRLPELQGQYVDQIIVDDDNNIFFLQDRNLFRVKMGTRAINSHERYTVNLITTDNNYKPYMCATSGVYVYNKYKYALDRVANIVDLREMTFNRQGEPIYVVVDNIVKLNYNPIPYIP</sequence>
<evidence type="ECO:0000313" key="3">
    <source>
        <dbReference type="Proteomes" id="UP000494256"/>
    </source>
</evidence>
<proteinExistence type="predicted"/>
<dbReference type="Proteomes" id="UP000494256">
    <property type="component" value="Unassembled WGS sequence"/>
</dbReference>
<gene>
    <name evidence="2" type="ORF">APLA_LOCUS11007</name>
</gene>
<dbReference type="SUPFAM" id="SSF63829">
    <property type="entry name" value="Calcium-dependent phosphotriesterase"/>
    <property type="match status" value="1"/>
</dbReference>
<dbReference type="AlphaFoldDB" id="A0A8S1AIQ6"/>
<comment type="caution">
    <text evidence="2">The sequence shown here is derived from an EMBL/GenBank/DDBJ whole genome shotgun (WGS) entry which is preliminary data.</text>
</comment>
<accession>A0A8S1AIQ6</accession>
<evidence type="ECO:0008006" key="4">
    <source>
        <dbReference type="Google" id="ProtNLM"/>
    </source>
</evidence>
<evidence type="ECO:0000256" key="1">
    <source>
        <dbReference type="SAM" id="SignalP"/>
    </source>
</evidence>